<dbReference type="PANTHER" id="PTHR30349">
    <property type="entry name" value="PHAGE INTEGRASE-RELATED"/>
    <property type="match status" value="1"/>
</dbReference>
<organism evidence="4 5">
    <name type="scientific">Rhodopirellula bahusiensis</name>
    <dbReference type="NCBI Taxonomy" id="2014065"/>
    <lineage>
        <taxon>Bacteria</taxon>
        <taxon>Pseudomonadati</taxon>
        <taxon>Planctomycetota</taxon>
        <taxon>Planctomycetia</taxon>
        <taxon>Pirellulales</taxon>
        <taxon>Pirellulaceae</taxon>
        <taxon>Rhodopirellula</taxon>
    </lineage>
</organism>
<keyword evidence="5" id="KW-1185">Reference proteome</keyword>
<dbReference type="InterPro" id="IPR013762">
    <property type="entry name" value="Integrase-like_cat_sf"/>
</dbReference>
<dbReference type="AlphaFoldDB" id="A0A2G1W7Z4"/>
<keyword evidence="3" id="KW-0233">DNA recombination</keyword>
<dbReference type="PANTHER" id="PTHR30349:SF41">
    <property type="entry name" value="INTEGRASE_RECOMBINASE PROTEIN MJ0367-RELATED"/>
    <property type="match status" value="1"/>
</dbReference>
<comment type="caution">
    <text evidence="4">The sequence shown here is derived from an EMBL/GenBank/DDBJ whole genome shotgun (WGS) entry which is preliminary data.</text>
</comment>
<dbReference type="GO" id="GO:0015074">
    <property type="term" value="P:DNA integration"/>
    <property type="evidence" value="ECO:0007669"/>
    <property type="project" value="InterPro"/>
</dbReference>
<reference evidence="4 5" key="1">
    <citation type="submission" date="2017-06" db="EMBL/GenBank/DDBJ databases">
        <title>Description of Rhodopirellula bahusiensis sp. nov.</title>
        <authorList>
            <person name="Kizina J."/>
            <person name="Harder J."/>
        </authorList>
    </citation>
    <scope>NUCLEOTIDE SEQUENCE [LARGE SCALE GENOMIC DNA]</scope>
    <source>
        <strain evidence="4 5">SWK21</strain>
    </source>
</reference>
<dbReference type="GeneID" id="90608894"/>
<name>A0A2G1W7Z4_9BACT</name>
<accession>A0A2G1W7Z4</accession>
<dbReference type="SUPFAM" id="SSF56349">
    <property type="entry name" value="DNA breaking-rejoining enzymes"/>
    <property type="match status" value="1"/>
</dbReference>
<evidence type="ECO:0000313" key="4">
    <source>
        <dbReference type="EMBL" id="PHQ35164.1"/>
    </source>
</evidence>
<dbReference type="GO" id="GO:0006310">
    <property type="term" value="P:DNA recombination"/>
    <property type="evidence" value="ECO:0007669"/>
    <property type="project" value="UniProtKB-KW"/>
</dbReference>
<evidence type="ECO:0000256" key="1">
    <source>
        <dbReference type="ARBA" id="ARBA00008857"/>
    </source>
</evidence>
<sequence length="391" mass="43904">MTKSSQAAVFPLFRHRNGQWAKKVNGKHRYFGADRDEALKRWLETKDDLLAGVEPTPVADSPTIAELANLYIDRCRLRVESDEMAGSTAIEYENVLHRMIGFVGREAQPATWKPIDFAKLKERLHEPIKRTAGPRGGLKGKSVKRRSATTVAIDIRAIKAFLNWCSKSALIPPPHFGPDFVPPSQKKLRKVKRESGRRDLSPADILSIIESASVNLKPLIFLGINAGIGNKDLSLFTLDRLPEMTGDVWIDYPRNKTEADRRFCLWPETRDAIATYLAKRPGPAGSSNTNLVFLTRQGSAWVRGDGSSRMDAIGQAFKKARTDAGVERGTFYDLRRTFQTVANETGDFQAARLVMGHSSHANDMTDRYTQAIGDDRIRRVINHVREWLYAS</sequence>
<comment type="similarity">
    <text evidence="1">Belongs to the 'phage' integrase family.</text>
</comment>
<dbReference type="InterPro" id="IPR011010">
    <property type="entry name" value="DNA_brk_join_enz"/>
</dbReference>
<protein>
    <submittedName>
        <fullName evidence="4">Uncharacterized protein</fullName>
    </submittedName>
</protein>
<evidence type="ECO:0000256" key="2">
    <source>
        <dbReference type="ARBA" id="ARBA00023125"/>
    </source>
</evidence>
<dbReference type="Proteomes" id="UP000225740">
    <property type="component" value="Unassembled WGS sequence"/>
</dbReference>
<dbReference type="Gene3D" id="1.10.443.10">
    <property type="entry name" value="Intergrase catalytic core"/>
    <property type="match status" value="1"/>
</dbReference>
<evidence type="ECO:0000256" key="3">
    <source>
        <dbReference type="ARBA" id="ARBA00023172"/>
    </source>
</evidence>
<dbReference type="EMBL" id="NIZW01000008">
    <property type="protein sequence ID" value="PHQ35164.1"/>
    <property type="molecule type" value="Genomic_DNA"/>
</dbReference>
<gene>
    <name evidence="4" type="ORF">CEE69_12195</name>
</gene>
<dbReference type="InterPro" id="IPR050090">
    <property type="entry name" value="Tyrosine_recombinase_XerCD"/>
</dbReference>
<dbReference type="RefSeq" id="WP_099260926.1">
    <property type="nucleotide sequence ID" value="NZ_NIZW01000008.1"/>
</dbReference>
<dbReference type="OrthoDB" id="246806at2"/>
<dbReference type="GO" id="GO:0003677">
    <property type="term" value="F:DNA binding"/>
    <property type="evidence" value="ECO:0007669"/>
    <property type="project" value="UniProtKB-KW"/>
</dbReference>
<proteinExistence type="inferred from homology"/>
<keyword evidence="2" id="KW-0238">DNA-binding</keyword>
<evidence type="ECO:0000313" key="5">
    <source>
        <dbReference type="Proteomes" id="UP000225740"/>
    </source>
</evidence>